<feature type="region of interest" description="Disordered" evidence="1">
    <location>
        <begin position="129"/>
        <end position="192"/>
    </location>
</feature>
<dbReference type="Pfam" id="PF14222">
    <property type="entry name" value="MOR2-PAG1_N"/>
    <property type="match status" value="1"/>
</dbReference>
<evidence type="ECO:0000256" key="1">
    <source>
        <dbReference type="SAM" id="MobiDB-lite"/>
    </source>
</evidence>
<organism evidence="5">
    <name type="scientific">Percolomonas cosmopolitus</name>
    <dbReference type="NCBI Taxonomy" id="63605"/>
    <lineage>
        <taxon>Eukaryota</taxon>
        <taxon>Discoba</taxon>
        <taxon>Heterolobosea</taxon>
        <taxon>Tetramitia</taxon>
        <taxon>Eutetramitia</taxon>
        <taxon>Percolomonadidae</taxon>
        <taxon>Percolomonas</taxon>
    </lineage>
</organism>
<dbReference type="InterPro" id="IPR029473">
    <property type="entry name" value="MOR2-PAG1_mid"/>
</dbReference>
<feature type="region of interest" description="Disordered" evidence="1">
    <location>
        <begin position="2476"/>
        <end position="2506"/>
    </location>
</feature>
<dbReference type="Pfam" id="PF14225">
    <property type="entry name" value="MOR2-PAG1_C"/>
    <property type="match status" value="1"/>
</dbReference>
<feature type="compositionally biased region" description="Polar residues" evidence="1">
    <location>
        <begin position="7"/>
        <end position="16"/>
    </location>
</feature>
<dbReference type="InterPro" id="IPR025614">
    <property type="entry name" value="Cell_morpho_N"/>
</dbReference>
<dbReference type="InterPro" id="IPR016024">
    <property type="entry name" value="ARM-type_fold"/>
</dbReference>
<dbReference type="PANTHER" id="PTHR12295">
    <property type="entry name" value="FURRY-RELATED"/>
    <property type="match status" value="1"/>
</dbReference>
<feature type="region of interest" description="Disordered" evidence="1">
    <location>
        <begin position="1"/>
        <end position="78"/>
    </location>
</feature>
<dbReference type="SUPFAM" id="SSF48371">
    <property type="entry name" value="ARM repeat"/>
    <property type="match status" value="1"/>
</dbReference>
<dbReference type="InterPro" id="IPR025481">
    <property type="entry name" value="Cell_Morphogen_C"/>
</dbReference>
<feature type="domain" description="Cell morphogenesis protein C-terminal" evidence="3">
    <location>
        <begin position="2132"/>
        <end position="2394"/>
    </location>
</feature>
<feature type="compositionally biased region" description="Basic and acidic residues" evidence="1">
    <location>
        <begin position="688"/>
        <end position="702"/>
    </location>
</feature>
<protein>
    <submittedName>
        <fullName evidence="5">Uncharacterized protein</fullName>
    </submittedName>
</protein>
<dbReference type="GO" id="GO:0030427">
    <property type="term" value="C:site of polarized growth"/>
    <property type="evidence" value="ECO:0007669"/>
    <property type="project" value="TreeGrafter"/>
</dbReference>
<evidence type="ECO:0000313" key="5">
    <source>
        <dbReference type="EMBL" id="CAD9085544.1"/>
    </source>
</evidence>
<feature type="compositionally biased region" description="Low complexity" evidence="1">
    <location>
        <begin position="30"/>
        <end position="59"/>
    </location>
</feature>
<feature type="domain" description="Cell morphogenesis central region" evidence="4">
    <location>
        <begin position="2024"/>
        <end position="2079"/>
    </location>
</feature>
<feature type="region of interest" description="Disordered" evidence="1">
    <location>
        <begin position="1451"/>
        <end position="1476"/>
    </location>
</feature>
<dbReference type="InterPro" id="IPR039867">
    <property type="entry name" value="Furry/Tao3/Mor2"/>
</dbReference>
<feature type="compositionally biased region" description="Polar residues" evidence="1">
    <location>
        <begin position="62"/>
        <end position="77"/>
    </location>
</feature>
<feature type="region of interest" description="Disordered" evidence="1">
    <location>
        <begin position="680"/>
        <end position="702"/>
    </location>
</feature>
<evidence type="ECO:0000259" key="3">
    <source>
        <dbReference type="Pfam" id="PF14225"/>
    </source>
</evidence>
<dbReference type="Pfam" id="PF14228">
    <property type="entry name" value="MOR2-PAG1_mid"/>
    <property type="match status" value="4"/>
</dbReference>
<dbReference type="GO" id="GO:0005938">
    <property type="term" value="C:cell cortex"/>
    <property type="evidence" value="ECO:0007669"/>
    <property type="project" value="TreeGrafter"/>
</dbReference>
<evidence type="ECO:0000259" key="4">
    <source>
        <dbReference type="Pfam" id="PF14228"/>
    </source>
</evidence>
<feature type="compositionally biased region" description="Polar residues" evidence="1">
    <location>
        <begin position="129"/>
        <end position="143"/>
    </location>
</feature>
<feature type="compositionally biased region" description="Acidic residues" evidence="1">
    <location>
        <begin position="2493"/>
        <end position="2506"/>
    </location>
</feature>
<reference evidence="5" key="1">
    <citation type="submission" date="2021-01" db="EMBL/GenBank/DDBJ databases">
        <authorList>
            <person name="Corre E."/>
            <person name="Pelletier E."/>
            <person name="Niang G."/>
            <person name="Scheremetjew M."/>
            <person name="Finn R."/>
            <person name="Kale V."/>
            <person name="Holt S."/>
            <person name="Cochrane G."/>
            <person name="Meng A."/>
            <person name="Brown T."/>
            <person name="Cohen L."/>
        </authorList>
    </citation>
    <scope>NUCLEOTIDE SEQUENCE</scope>
    <source>
        <strain evidence="5">WS</strain>
    </source>
</reference>
<feature type="domain" description="Cell morphogenesis central region" evidence="4">
    <location>
        <begin position="1861"/>
        <end position="1978"/>
    </location>
</feature>
<name>A0A7S1KUJ2_9EUKA</name>
<proteinExistence type="predicted"/>
<dbReference type="PANTHER" id="PTHR12295:SF30">
    <property type="entry name" value="PROTEIN FURRY"/>
    <property type="match status" value="1"/>
</dbReference>
<evidence type="ECO:0000259" key="2">
    <source>
        <dbReference type="Pfam" id="PF14222"/>
    </source>
</evidence>
<feature type="compositionally biased region" description="Low complexity" evidence="1">
    <location>
        <begin position="174"/>
        <end position="183"/>
    </location>
</feature>
<feature type="compositionally biased region" description="Low complexity" evidence="1">
    <location>
        <begin position="144"/>
        <end position="166"/>
    </location>
</feature>
<feature type="compositionally biased region" description="Basic and acidic residues" evidence="1">
    <location>
        <begin position="2482"/>
        <end position="2491"/>
    </location>
</feature>
<feature type="domain" description="Cell morphogenesis central region" evidence="4">
    <location>
        <begin position="1577"/>
        <end position="1856"/>
    </location>
</feature>
<feature type="domain" description="Cell morphogenesis protein N-terminal" evidence="2">
    <location>
        <begin position="423"/>
        <end position="994"/>
    </location>
</feature>
<sequence>MSHKNENATSTLTGTTSKKRWSSEGDLIRAQQSSPVASASSGATQSQETSSPSMSSHLKSPVHSQLETTSPSTTNGGTIALASTPPLLIPNEHILLTLMHQFQTLSHAIIDNFAYENNSKCRRVVSANTPPTAGTVSGAPTNASALSASSRIPSISSTPRSHSGSTQKSQGTLNSSTSSANSSMMRTPQSLNVSSVLSTNSSSLSLSSSLKNAFADVTMSAYGTNDRFTPLLIQNQHRVLDAEQIENDIRTIIYSSISLPNESFSPAQLSQSSQDLVQPISPLKASFSFSDLLSPTRSEALSFNTSTSLASTLRNSLRRTNSGLVEAFSSSPNNSTTVASGNDWSVISLNDNQSAEYGFLYLIDTFSRISKHCPNAVVEALLEWRIQFDCSPPQHILKRIQKSLKKEKKRQQKEQAYVRLFVERKELAVNYIFLYVLLHVLQLFIQPPLTNQLTDRLLNLAFRHFSDARANHKSATLNPLTESKETVDDMYSQVVGILSTTHFKQIADRFLDEIPYRFSTSVGRHEVVYFIRGMKYLKVRLGDQNSMEFLQRFNYDVLSKAKKSDIKNACCDAGQSFLSPLGLEHEANDDRFFENTVKPLLLYCQKLNKKNKHILHVYPFYSSLLCLCPKKTFLELFWTHVEALFRQYQKTDQKYKIMALDCLLHIYGYYMKLTYPPVQHPSNNSSSDKMEQQREKTERNSCADRVKKLASAIASQHKRTPPNTEQNEALYSAIVDLIVMIANSNIHLAIDFILELLNTDYICSENIYIGLRSLLNILDQSQMKKILSHPQLSSLILSIGNNTEKPLWMINLLHRQRHYFTSLRGNSLDTISDLSIHRHAYNHGTDSVRMQSPFNTYFSMKNNSVAHSTFGATGSSMGNVLSILDVDIMKFQESLSKSLSNILKYCENNMANSAQQKAQEDIFVLALTMIPKLIPNDYTSEGIALLVTNCLIHPSKTIRQHSFQIIQQLMEFYPIIRAMLIEKMSNLVLENTKNSRLIEQLILLMKKWIQLTHSPLIIPLTYGVFKHVTKHKLRVSYIEVVGLVLMSNFDAKIRGMSIEVLRTLRDLAMEATSSLSDHEYILWDDQVSVFDILHKSDLQLIDMVFTSKSHATSYTPYKDLSSFLSTDSIDLISKFLSKFAQTMTHYVPHTSTLAMIEFGGRIQEVDFDSKLYSETMVHQWQLYCEFICGLDVRGSFTSVDYFRPKNRHLHSSRDVYNLILPFLRETTLVSQAVDILGGINPSMLDILFEQLRSYEQDAFNHSAKVSQRRMRKRKDFLKIQISRVYSRLAENIDGFTLDQHEVVVNRFFSFIEEVLNYLSLTSNMYNTDLHPLRFHFFVVVEQVIKKHFLACSSVPLSMSHNKCYRLMLYVIRWTGFGQRDRKRQQEERKFIDQQKEKYKEESAKQKLENHYRQHTEVLKLKSTAAMASLMLLLRISGKQLRSIEQWSKFKRRSRQQHANVAETQSEHSVDATTADNSSLSTYSFPTSAGGTVTTVSGTDTLQSNASSSGATTRKGITSSVYKKLSMLGSGTNILYADTSSEKAYQTVSKASKEMVDQQLLEWIDEALSSKLFSHRTAVECVSNILRNNPNFLPFCIDQCFNTSNKISEGYFHALCMSLKEINLNRTVEKPHKLLPLLIVLVLYMMISHHAECRMDAIELLQLLSDYFFEENAKGDNFAIMISSTIQDANEMLQLKISKKLSVNHPDLSHSVLKVIYSRLEFMPHYDQGMLLKALVPWTSCISLVDDKRRKSPKPVDEKRHRKTQRIRQRTLEMMFEITKVYGSTFSSECEELWASLSEKSGHIQAICAFTISRVSQLDASTFKSNLQFSVAKQIILYLLATDEKETISVLMHKVELQNIRQPSEEELALSDHSMHHLLAHEIVLILLVETAYHSTSIGRHLATLIQHCFINMDHDVGIVSDSCKHLLANLLHQFVLRRLPHNGGTPAQVELLHKVRQLIDHVSRHSSRSLWSQDSIDMRTLYFSRARPMAHALVPEYVSEHSKQRPTSEFPSLLGESSASFKKMRFLLLGVLDTFGEQKELEEDWGRESILWATHCHTSLRMVARSFQIYRCLLPQTNYSHLQLILQTLFGFLKSYIQTNSGTLLYVVLEILESLRALVLSIDSHKLVLFSQLFWLSVALLHSDVIELYNAGLCFMGDILSSFDMGSASVQNVILSTQPKRFAGIQPLLQKGFLHQRSKQIVIQLLNKLTLLNCDPRIVFQCSKNATSTVPKFELFEKGRLLQHILLLVPHLCVALQPHRSLDDSRCSTMAARLALACDRHKLKKIARVFVRYSNGDYTNEDKFLLELRKPLSDTFFPHYEYIAYETMETLLESPETEMREAVLNLLHSWILHVDLRHSVLYTQSRLLSLVTALINQRELHEKATKVLDVAVRIACKDVQGDLTLMSKSPDAPVTLKSIPTGLQLAPHQRLAFTEAPGNATKTGTIAIIESMFVESKAEKGAENLLLLLDHYQGGNSSSGESRTESSRGDLPDATDSDVTDSTETDVDLHTMSRSFKIAHDERMEKKIGLFEDLLRYEMNKMQSNED</sequence>
<accession>A0A7S1KUJ2</accession>
<feature type="domain" description="Cell morphogenesis central region" evidence="4">
    <location>
        <begin position="1032"/>
        <end position="1430"/>
    </location>
</feature>
<gene>
    <name evidence="5" type="ORF">PCOS0759_LOCUS8798</name>
</gene>
<dbReference type="GO" id="GO:0000902">
    <property type="term" value="P:cell morphogenesis"/>
    <property type="evidence" value="ECO:0007669"/>
    <property type="project" value="InterPro"/>
</dbReference>
<dbReference type="EMBL" id="HBGD01010701">
    <property type="protein sequence ID" value="CAD9085544.1"/>
    <property type="molecule type" value="Transcribed_RNA"/>
</dbReference>